<dbReference type="Proteomes" id="UP000233551">
    <property type="component" value="Unassembled WGS sequence"/>
</dbReference>
<proteinExistence type="predicted"/>
<comment type="caution">
    <text evidence="2">The sequence shown here is derived from an EMBL/GenBank/DDBJ whole genome shotgun (WGS) entry which is preliminary data.</text>
</comment>
<dbReference type="AlphaFoldDB" id="A0A2I0HI64"/>
<reference evidence="2 3" key="1">
    <citation type="submission" date="2017-11" db="EMBL/GenBank/DDBJ databases">
        <title>De-novo sequencing of pomegranate (Punica granatum L.) genome.</title>
        <authorList>
            <person name="Akparov Z."/>
            <person name="Amiraslanov A."/>
            <person name="Hajiyeva S."/>
            <person name="Abbasov M."/>
            <person name="Kaur K."/>
            <person name="Hamwieh A."/>
            <person name="Solovyev V."/>
            <person name="Salamov A."/>
            <person name="Braich B."/>
            <person name="Kosarev P."/>
            <person name="Mahmoud A."/>
            <person name="Hajiyev E."/>
            <person name="Babayeva S."/>
            <person name="Izzatullayeva V."/>
            <person name="Mammadov A."/>
            <person name="Mammadov A."/>
            <person name="Sharifova S."/>
            <person name="Ojaghi J."/>
            <person name="Eynullazada K."/>
            <person name="Bayramov B."/>
            <person name="Abdulazimova A."/>
            <person name="Shahmuradov I."/>
        </authorList>
    </citation>
    <scope>NUCLEOTIDE SEQUENCE [LARGE SCALE GENOMIC DNA]</scope>
    <source>
        <strain evidence="3">cv. AG2017</strain>
        <tissue evidence="2">Leaf</tissue>
    </source>
</reference>
<keyword evidence="3" id="KW-1185">Reference proteome</keyword>
<organism evidence="2 3">
    <name type="scientific">Punica granatum</name>
    <name type="common">Pomegranate</name>
    <dbReference type="NCBI Taxonomy" id="22663"/>
    <lineage>
        <taxon>Eukaryota</taxon>
        <taxon>Viridiplantae</taxon>
        <taxon>Streptophyta</taxon>
        <taxon>Embryophyta</taxon>
        <taxon>Tracheophyta</taxon>
        <taxon>Spermatophyta</taxon>
        <taxon>Magnoliopsida</taxon>
        <taxon>eudicotyledons</taxon>
        <taxon>Gunneridae</taxon>
        <taxon>Pentapetalae</taxon>
        <taxon>rosids</taxon>
        <taxon>malvids</taxon>
        <taxon>Myrtales</taxon>
        <taxon>Lythraceae</taxon>
        <taxon>Punica</taxon>
    </lineage>
</organism>
<keyword evidence="1" id="KW-0812">Transmembrane</keyword>
<evidence type="ECO:0000256" key="1">
    <source>
        <dbReference type="SAM" id="Phobius"/>
    </source>
</evidence>
<protein>
    <submittedName>
        <fullName evidence="2">Uncharacterized protein</fullName>
    </submittedName>
</protein>
<evidence type="ECO:0000313" key="2">
    <source>
        <dbReference type="EMBL" id="PKI31381.1"/>
    </source>
</evidence>
<name>A0A2I0HI64_PUNGR</name>
<accession>A0A2I0HI64</accession>
<keyword evidence="1" id="KW-0472">Membrane</keyword>
<gene>
    <name evidence="2" type="ORF">CRG98_048225</name>
</gene>
<feature type="transmembrane region" description="Helical" evidence="1">
    <location>
        <begin position="67"/>
        <end position="87"/>
    </location>
</feature>
<keyword evidence="1" id="KW-1133">Transmembrane helix</keyword>
<sequence>MVPNLDLILLSFLYGAFLSCILLLLAAAALFSLLLAFASTLLSIVVFDMYDVSSILGRGLGSAKADLELGSVLLLYLAMHFAVPAVLSSRPLIEQRVAELKEIAQRVMNHYHVL</sequence>
<evidence type="ECO:0000313" key="3">
    <source>
        <dbReference type="Proteomes" id="UP000233551"/>
    </source>
</evidence>
<dbReference type="EMBL" id="PGOL01008925">
    <property type="protein sequence ID" value="PKI31381.1"/>
    <property type="molecule type" value="Genomic_DNA"/>
</dbReference>